<evidence type="ECO:0000313" key="1">
    <source>
        <dbReference type="EMBL" id="KAK3732431.1"/>
    </source>
</evidence>
<accession>A0AAE0Y4F7</accession>
<dbReference type="Proteomes" id="UP001283361">
    <property type="component" value="Unassembled WGS sequence"/>
</dbReference>
<proteinExistence type="predicted"/>
<comment type="caution">
    <text evidence="1">The sequence shown here is derived from an EMBL/GenBank/DDBJ whole genome shotgun (WGS) entry which is preliminary data.</text>
</comment>
<sequence length="167" mass="19040">MKSLPPSCFITKFDRSGESVPRFCLESCRPKVRSALDLGSIDQSGFEPLAPWLQDHLAIPRLSAGEKAGRETTSRCVYALATPFVNDLSVFGHNRKPSFPAALGVVFPWRGEDAPAKPSPFYFYLSRQASWRSLRQNREVFVQWWFPLDIQPVAVVRDQKRENWPDL</sequence>
<protein>
    <submittedName>
        <fullName evidence="1">Uncharacterized protein</fullName>
    </submittedName>
</protein>
<gene>
    <name evidence="1" type="ORF">RRG08_037435</name>
</gene>
<name>A0AAE0Y4F7_9GAST</name>
<reference evidence="1" key="1">
    <citation type="journal article" date="2023" name="G3 (Bethesda)">
        <title>A reference genome for the long-term kleptoplast-retaining sea slug Elysia crispata morphotype clarki.</title>
        <authorList>
            <person name="Eastman K.E."/>
            <person name="Pendleton A.L."/>
            <person name="Shaikh M.A."/>
            <person name="Suttiyut T."/>
            <person name="Ogas R."/>
            <person name="Tomko P."/>
            <person name="Gavelis G."/>
            <person name="Widhalm J.R."/>
            <person name="Wisecaver J.H."/>
        </authorList>
    </citation>
    <scope>NUCLEOTIDE SEQUENCE</scope>
    <source>
        <strain evidence="1">ECLA1</strain>
    </source>
</reference>
<organism evidence="1 2">
    <name type="scientific">Elysia crispata</name>
    <name type="common">lettuce slug</name>
    <dbReference type="NCBI Taxonomy" id="231223"/>
    <lineage>
        <taxon>Eukaryota</taxon>
        <taxon>Metazoa</taxon>
        <taxon>Spiralia</taxon>
        <taxon>Lophotrochozoa</taxon>
        <taxon>Mollusca</taxon>
        <taxon>Gastropoda</taxon>
        <taxon>Heterobranchia</taxon>
        <taxon>Euthyneura</taxon>
        <taxon>Panpulmonata</taxon>
        <taxon>Sacoglossa</taxon>
        <taxon>Placobranchoidea</taxon>
        <taxon>Plakobranchidae</taxon>
        <taxon>Elysia</taxon>
    </lineage>
</organism>
<dbReference type="EMBL" id="JAWDGP010006959">
    <property type="protein sequence ID" value="KAK3732431.1"/>
    <property type="molecule type" value="Genomic_DNA"/>
</dbReference>
<evidence type="ECO:0000313" key="2">
    <source>
        <dbReference type="Proteomes" id="UP001283361"/>
    </source>
</evidence>
<dbReference type="AlphaFoldDB" id="A0AAE0Y4F7"/>
<keyword evidence="2" id="KW-1185">Reference proteome</keyword>